<gene>
    <name evidence="1" type="ORF">LEP1GSC187_1047</name>
</gene>
<sequence>MRLSELSDILLSLGCEIHPDMRNYVIAPGSKKICFLIKRELKNGHIVKCPVSFYRSEDPEVPFNLQVTIQKSLLLTKNWKKKDENV</sequence>
<dbReference type="EMBL" id="AHOQ02000011">
    <property type="protein sequence ID" value="EMO47023.1"/>
    <property type="molecule type" value="Genomic_DNA"/>
</dbReference>
<evidence type="ECO:0000313" key="1">
    <source>
        <dbReference type="EMBL" id="EMO47023.1"/>
    </source>
</evidence>
<evidence type="ECO:0000313" key="2">
    <source>
        <dbReference type="Proteomes" id="UP000012160"/>
    </source>
</evidence>
<dbReference type="Proteomes" id="UP000012160">
    <property type="component" value="Unassembled WGS sequence"/>
</dbReference>
<comment type="caution">
    <text evidence="1">The sequence shown here is derived from an EMBL/GenBank/DDBJ whole genome shotgun (WGS) entry which is preliminary data.</text>
</comment>
<dbReference type="AlphaFoldDB" id="M6VC01"/>
<reference evidence="1 2" key="1">
    <citation type="submission" date="2013-01" db="EMBL/GenBank/DDBJ databases">
        <authorList>
            <person name="Harkins D.M."/>
            <person name="Durkin A.S."/>
            <person name="Brinkac L.M."/>
            <person name="Haft D.H."/>
            <person name="Selengut J.D."/>
            <person name="Sanka R."/>
            <person name="DePew J."/>
            <person name="Purushe J."/>
            <person name="Matthias M.A."/>
            <person name="Vinetz J.M."/>
            <person name="Sutton G.G."/>
            <person name="Nierman W.C."/>
            <person name="Fouts D.E."/>
        </authorList>
    </citation>
    <scope>NUCLEOTIDE SEQUENCE [LARGE SCALE GENOMIC DNA]</scope>
    <source>
        <strain evidence="1 2">ZUN179</strain>
    </source>
</reference>
<organism evidence="1 2">
    <name type="scientific">Leptospira santarosai str. ZUN179</name>
    <dbReference type="NCBI Taxonomy" id="1049985"/>
    <lineage>
        <taxon>Bacteria</taxon>
        <taxon>Pseudomonadati</taxon>
        <taxon>Spirochaetota</taxon>
        <taxon>Spirochaetia</taxon>
        <taxon>Leptospirales</taxon>
        <taxon>Leptospiraceae</taxon>
        <taxon>Leptospira</taxon>
    </lineage>
</organism>
<protein>
    <submittedName>
        <fullName evidence="1">Uncharacterized protein</fullName>
    </submittedName>
</protein>
<accession>M6VC01</accession>
<proteinExistence type="predicted"/>
<name>M6VC01_9LEPT</name>